<name>A0A381XZW5_9ZZZZ</name>
<keyword evidence="1" id="KW-1133">Transmembrane helix</keyword>
<sequence length="649" mass="70452">VIIIKRILVPVSLLVLLIGINLFGNENTQSETIDYDIKLKLSGRDFDWPDWQMLQGDRDITDLLNMATTAPTPDSTMYLHADIPDSILDAGPVAATIFYGYGSNWGFSDAYFLGITGYENTFEASVPTPGSGQFDIGVQATLTFAGAEATVSQGPYNSANSDPAPYYLSIGDEPSGDQEGGSNFDIVDVGISFTDEKVFVKLTNAGGGFPVGGFFGPWNIYSVGFLNPEDEDQTLFGLAYCDGGFGLFYPGLWKFQAGTDLPEQIGDIDYSISGNILYMSANWSDIFSDPDFGSWPNEFEILGMAGITIEASLTEQTFADQTPPAIFNPSIQSFTIGENTPPSLSNHGFEITGDSEGLYDVAFYCSYLDEDNHFPLLSQLSVDGEIIETMSSADHNYADSSIFTVQTALPPGNHTYEMSFSDGMSDVGTGAISFTVGSDEETEYTFTNLSDWNMVGLSVGVEDENVSIIFPEAIDGTLYSFDGSYILEENLVNGQGYWLRFDNAGSTTISGTPINELTITLSEGWNMISGISTPVSVDVIIDPSGLIIPGTVYGFNGSYFSESTIETGYGYWLRSGGDGEITLSESGNSRKMVRVHLPESANTLRVNGQTLYFGVEDILHHDRLSYSLPPKPPAGAFDMRFEGDWKYTG</sequence>
<proteinExistence type="predicted"/>
<keyword evidence="1" id="KW-0472">Membrane</keyword>
<organism evidence="2">
    <name type="scientific">marine metagenome</name>
    <dbReference type="NCBI Taxonomy" id="408172"/>
    <lineage>
        <taxon>unclassified sequences</taxon>
        <taxon>metagenomes</taxon>
        <taxon>ecological metagenomes</taxon>
    </lineage>
</organism>
<dbReference type="EMBL" id="UINC01016982">
    <property type="protein sequence ID" value="SVA70278.1"/>
    <property type="molecule type" value="Genomic_DNA"/>
</dbReference>
<keyword evidence="1" id="KW-0812">Transmembrane</keyword>
<evidence type="ECO:0000256" key="1">
    <source>
        <dbReference type="SAM" id="Phobius"/>
    </source>
</evidence>
<reference evidence="2" key="1">
    <citation type="submission" date="2018-05" db="EMBL/GenBank/DDBJ databases">
        <authorList>
            <person name="Lanie J.A."/>
            <person name="Ng W.-L."/>
            <person name="Kazmierczak K.M."/>
            <person name="Andrzejewski T.M."/>
            <person name="Davidsen T.M."/>
            <person name="Wayne K.J."/>
            <person name="Tettelin H."/>
            <person name="Glass J.I."/>
            <person name="Rusch D."/>
            <person name="Podicherti R."/>
            <person name="Tsui H.-C.T."/>
            <person name="Winkler M.E."/>
        </authorList>
    </citation>
    <scope>NUCLEOTIDE SEQUENCE</scope>
</reference>
<dbReference type="AlphaFoldDB" id="A0A381XZW5"/>
<evidence type="ECO:0000313" key="2">
    <source>
        <dbReference type="EMBL" id="SVA70278.1"/>
    </source>
</evidence>
<feature type="non-terminal residue" evidence="2">
    <location>
        <position position="1"/>
    </location>
</feature>
<accession>A0A381XZW5</accession>
<feature type="non-terminal residue" evidence="2">
    <location>
        <position position="649"/>
    </location>
</feature>
<feature type="transmembrane region" description="Helical" evidence="1">
    <location>
        <begin position="7"/>
        <end position="24"/>
    </location>
</feature>
<gene>
    <name evidence="2" type="ORF">METZ01_LOCUS123132</name>
</gene>
<protein>
    <submittedName>
        <fullName evidence="2">Uncharacterized protein</fullName>
    </submittedName>
</protein>